<dbReference type="OrthoDB" id="446173at2759"/>
<evidence type="ECO:0000259" key="24">
    <source>
        <dbReference type="PROSITE" id="PS50041"/>
    </source>
</evidence>
<keyword evidence="21" id="KW-1133">Transmembrane helix</keyword>
<dbReference type="PANTHER" id="PTHR22906">
    <property type="entry name" value="PROPERDIN"/>
    <property type="match status" value="1"/>
</dbReference>
<dbReference type="PROSITE" id="PS00740">
    <property type="entry name" value="MAM_1"/>
    <property type="match status" value="1"/>
</dbReference>
<dbReference type="PRINTS" id="PR00253">
    <property type="entry name" value="GABAARECEPTR"/>
</dbReference>
<dbReference type="InterPro" id="IPR006028">
    <property type="entry name" value="GABAA/Glycine_rcpt"/>
</dbReference>
<dbReference type="CDD" id="cd00037">
    <property type="entry name" value="CLECT"/>
    <property type="match status" value="4"/>
</dbReference>
<evidence type="ECO:0000256" key="8">
    <source>
        <dbReference type="ARBA" id="ARBA00022536"/>
    </source>
</evidence>
<dbReference type="CDD" id="cd00054">
    <property type="entry name" value="EGF_CA"/>
    <property type="match status" value="2"/>
</dbReference>
<dbReference type="Gene3D" id="2.70.170.10">
    <property type="entry name" value="Neurotransmitter-gated ion-channel ligand-binding domain"/>
    <property type="match status" value="1"/>
</dbReference>
<dbReference type="InterPro" id="IPR036734">
    <property type="entry name" value="Neur_chan_lig-bd_sf"/>
</dbReference>
<organism evidence="27 28">
    <name type="scientific">Branchiostoma lanceolatum</name>
    <name type="common">Common lancelet</name>
    <name type="synonym">Amphioxus lanceolatum</name>
    <dbReference type="NCBI Taxonomy" id="7740"/>
    <lineage>
        <taxon>Eukaryota</taxon>
        <taxon>Metazoa</taxon>
        <taxon>Chordata</taxon>
        <taxon>Cephalochordata</taxon>
        <taxon>Leptocardii</taxon>
        <taxon>Amphioxiformes</taxon>
        <taxon>Branchiostomatidae</taxon>
        <taxon>Branchiostoma</taxon>
    </lineage>
</organism>
<dbReference type="FunFam" id="3.10.250.10:FF:000011">
    <property type="entry name" value="Scavenger receptor class A member 5"/>
    <property type="match status" value="1"/>
</dbReference>
<evidence type="ECO:0000256" key="1">
    <source>
        <dbReference type="ARBA" id="ARBA00004141"/>
    </source>
</evidence>
<dbReference type="InterPro" id="IPR013320">
    <property type="entry name" value="ConA-like_dom_sf"/>
</dbReference>
<evidence type="ECO:0000256" key="11">
    <source>
        <dbReference type="ARBA" id="ARBA00023065"/>
    </source>
</evidence>
<dbReference type="FunFam" id="2.20.100.10:FF:000002">
    <property type="entry name" value="Unc-5 netrin receptor C"/>
    <property type="match status" value="1"/>
</dbReference>
<feature type="domain" description="MAM" evidence="25">
    <location>
        <begin position="1128"/>
        <end position="1291"/>
    </location>
</feature>
<evidence type="ECO:0000256" key="14">
    <source>
        <dbReference type="ARBA" id="ARBA00023173"/>
    </source>
</evidence>
<evidence type="ECO:0000256" key="4">
    <source>
        <dbReference type="ARBA" id="ARBA00010241"/>
    </source>
</evidence>
<dbReference type="PROSITE" id="PS50287">
    <property type="entry name" value="SRCR_2"/>
    <property type="match status" value="1"/>
</dbReference>
<feature type="compositionally biased region" description="Basic residues" evidence="20">
    <location>
        <begin position="2635"/>
        <end position="2648"/>
    </location>
</feature>
<comment type="similarity">
    <text evidence="4">Belongs to the neurexin family.</text>
</comment>
<keyword evidence="10" id="KW-0677">Repeat</keyword>
<comment type="caution">
    <text evidence="19">Lacks conserved residue(s) required for the propagation of feature annotation.</text>
</comment>
<dbReference type="PROSITE" id="PS00022">
    <property type="entry name" value="EGF_1"/>
    <property type="match status" value="2"/>
</dbReference>
<dbReference type="Pfam" id="PF00008">
    <property type="entry name" value="EGF"/>
    <property type="match status" value="2"/>
</dbReference>
<feature type="region of interest" description="Disordered" evidence="20">
    <location>
        <begin position="698"/>
        <end position="717"/>
    </location>
</feature>
<keyword evidence="15" id="KW-0325">Glycoprotein</keyword>
<dbReference type="Gene3D" id="2.60.120.200">
    <property type="match status" value="1"/>
</dbReference>
<feature type="domain" description="EGF-like" evidence="23">
    <location>
        <begin position="392"/>
        <end position="428"/>
    </location>
</feature>
<dbReference type="PRINTS" id="PR01705">
    <property type="entry name" value="TSP1REPEAT"/>
</dbReference>
<feature type="compositionally biased region" description="Polar residues" evidence="20">
    <location>
        <begin position="2743"/>
        <end position="2754"/>
    </location>
</feature>
<dbReference type="Pfam" id="PF00530">
    <property type="entry name" value="SRCR"/>
    <property type="match status" value="1"/>
</dbReference>
<dbReference type="Pfam" id="PF00754">
    <property type="entry name" value="F5_F8_type_C"/>
    <property type="match status" value="1"/>
</dbReference>
<comment type="subcellular location">
    <subcellularLocation>
        <location evidence="2">Cell membrane</location>
    </subcellularLocation>
    <subcellularLocation>
        <location evidence="1">Membrane</location>
        <topology evidence="1">Multi-pass membrane protein</topology>
    </subcellularLocation>
    <subcellularLocation>
        <location evidence="3">Secreted</location>
    </subcellularLocation>
</comment>
<dbReference type="InterPro" id="IPR001881">
    <property type="entry name" value="EGF-like_Ca-bd_dom"/>
</dbReference>
<dbReference type="Gene3D" id="3.10.250.10">
    <property type="entry name" value="SRCR-like domain"/>
    <property type="match status" value="1"/>
</dbReference>
<dbReference type="Gene3D" id="2.10.25.10">
    <property type="entry name" value="Laminin"/>
    <property type="match status" value="2"/>
</dbReference>
<evidence type="ECO:0000256" key="9">
    <source>
        <dbReference type="ARBA" id="ARBA00022729"/>
    </source>
</evidence>
<dbReference type="GO" id="GO:0005230">
    <property type="term" value="F:extracellular ligand-gated monoatomic ion channel activity"/>
    <property type="evidence" value="ECO:0007669"/>
    <property type="project" value="InterPro"/>
</dbReference>
<dbReference type="Gene3D" id="2.60.120.260">
    <property type="entry name" value="Galactose-binding domain-like"/>
    <property type="match status" value="1"/>
</dbReference>
<evidence type="ECO:0000256" key="5">
    <source>
        <dbReference type="ARBA" id="ARBA00022448"/>
    </source>
</evidence>
<evidence type="ECO:0000256" key="21">
    <source>
        <dbReference type="SAM" id="Phobius"/>
    </source>
</evidence>
<evidence type="ECO:0000256" key="17">
    <source>
        <dbReference type="ARBA" id="ARBA00023303"/>
    </source>
</evidence>
<keyword evidence="14" id="KW-0869">Chloride channel</keyword>
<evidence type="ECO:0000256" key="7">
    <source>
        <dbReference type="ARBA" id="ARBA00022525"/>
    </source>
</evidence>
<feature type="transmembrane region" description="Helical" evidence="21">
    <location>
        <begin position="2610"/>
        <end position="2629"/>
    </location>
</feature>
<evidence type="ECO:0000256" key="19">
    <source>
        <dbReference type="PROSITE-ProRule" id="PRU00196"/>
    </source>
</evidence>
<evidence type="ECO:0000256" key="15">
    <source>
        <dbReference type="ARBA" id="ARBA00023180"/>
    </source>
</evidence>
<dbReference type="GO" id="GO:0005886">
    <property type="term" value="C:plasma membrane"/>
    <property type="evidence" value="ECO:0007669"/>
    <property type="project" value="UniProtKB-SubCell"/>
</dbReference>
<dbReference type="SUPFAM" id="SSF57196">
    <property type="entry name" value="EGF/Laminin"/>
    <property type="match status" value="2"/>
</dbReference>
<evidence type="ECO:0000313" key="28">
    <source>
        <dbReference type="Proteomes" id="UP000838412"/>
    </source>
</evidence>
<feature type="domain" description="C-type lectin" evidence="24">
    <location>
        <begin position="438"/>
        <end position="555"/>
    </location>
</feature>
<feature type="region of interest" description="Disordered" evidence="20">
    <location>
        <begin position="2635"/>
        <end position="2825"/>
    </location>
</feature>
<evidence type="ECO:0000259" key="26">
    <source>
        <dbReference type="PROSITE" id="PS50287"/>
    </source>
</evidence>
<dbReference type="GO" id="GO:0005509">
    <property type="term" value="F:calcium ion binding"/>
    <property type="evidence" value="ECO:0007669"/>
    <property type="project" value="InterPro"/>
</dbReference>
<proteinExistence type="inferred from homology"/>
<keyword evidence="17" id="KW-0407">Ion channel</keyword>
<dbReference type="SUPFAM" id="SSF56436">
    <property type="entry name" value="C-type lectin-like"/>
    <property type="match status" value="5"/>
</dbReference>
<feature type="domain" description="C-type lectin" evidence="24">
    <location>
        <begin position="140"/>
        <end position="257"/>
    </location>
</feature>
<dbReference type="InterPro" id="IPR036772">
    <property type="entry name" value="SRCR-like_dom_sf"/>
</dbReference>
<protein>
    <submittedName>
        <fullName evidence="27">HMCN1 protein</fullName>
    </submittedName>
</protein>
<dbReference type="PROSITE" id="PS50026">
    <property type="entry name" value="EGF_3"/>
    <property type="match status" value="2"/>
</dbReference>
<reference evidence="27" key="1">
    <citation type="submission" date="2022-01" db="EMBL/GenBank/DDBJ databases">
        <authorList>
            <person name="Braso-Vives M."/>
        </authorList>
    </citation>
    <scope>NUCLEOTIDE SEQUENCE</scope>
</reference>
<feature type="domain" description="C-type lectin" evidence="24">
    <location>
        <begin position="572"/>
        <end position="694"/>
    </location>
</feature>
<dbReference type="InterPro" id="IPR052065">
    <property type="entry name" value="Compl_asym_regulator"/>
</dbReference>
<dbReference type="CDD" id="cd00057">
    <property type="entry name" value="FA58C"/>
    <property type="match status" value="1"/>
</dbReference>
<dbReference type="Gene3D" id="1.20.58.390">
    <property type="entry name" value="Neurotransmitter-gated ion-channel transmembrane domain"/>
    <property type="match status" value="2"/>
</dbReference>
<dbReference type="PRINTS" id="PR00258">
    <property type="entry name" value="SPERACTRCPTR"/>
</dbReference>
<dbReference type="InterPro" id="IPR006029">
    <property type="entry name" value="Neurotrans-gated_channel_TM"/>
</dbReference>
<dbReference type="Proteomes" id="UP000838412">
    <property type="component" value="Chromosome 1"/>
</dbReference>
<dbReference type="PROSITE" id="PS50060">
    <property type="entry name" value="MAM_2"/>
    <property type="match status" value="1"/>
</dbReference>
<accession>A0A8J9W2A5</accession>
<evidence type="ECO:0000256" key="10">
    <source>
        <dbReference type="ARBA" id="ARBA00022737"/>
    </source>
</evidence>
<dbReference type="SMART" id="SM00209">
    <property type="entry name" value="TSP1"/>
    <property type="match status" value="11"/>
</dbReference>
<dbReference type="PROSITE" id="PS50092">
    <property type="entry name" value="TSP1"/>
    <property type="match status" value="11"/>
</dbReference>
<dbReference type="InterPro" id="IPR001304">
    <property type="entry name" value="C-type_lectin-like"/>
</dbReference>
<feature type="domain" description="F5/8 type C" evidence="22">
    <location>
        <begin position="1296"/>
        <end position="1443"/>
    </location>
</feature>
<dbReference type="SUPFAM" id="SSF63712">
    <property type="entry name" value="Nicotinic receptor ligand binding domain-like"/>
    <property type="match status" value="1"/>
</dbReference>
<keyword evidence="21" id="KW-0812">Transmembrane</keyword>
<keyword evidence="13 19" id="KW-1015">Disulfide bond</keyword>
<dbReference type="Gene3D" id="2.20.100.10">
    <property type="entry name" value="Thrombospondin type-1 (TSP1) repeat"/>
    <property type="match status" value="10"/>
</dbReference>
<dbReference type="InterPro" id="IPR000884">
    <property type="entry name" value="TSP1_rpt"/>
</dbReference>
<dbReference type="Gene3D" id="3.10.100.10">
    <property type="entry name" value="Mannose-Binding Protein A, subunit A"/>
    <property type="match status" value="5"/>
</dbReference>
<dbReference type="InterPro" id="IPR001190">
    <property type="entry name" value="SRCR"/>
</dbReference>
<feature type="domain" description="C-type lectin" evidence="24">
    <location>
        <begin position="20"/>
        <end position="90"/>
    </location>
</feature>
<dbReference type="SMART" id="SM00034">
    <property type="entry name" value="CLECT"/>
    <property type="match status" value="4"/>
</dbReference>
<dbReference type="InterPro" id="IPR000421">
    <property type="entry name" value="FA58C"/>
</dbReference>
<dbReference type="InterPro" id="IPR036383">
    <property type="entry name" value="TSP1_rpt_sf"/>
</dbReference>
<dbReference type="Pfam" id="PF18861">
    <property type="entry name" value="PTP_tm"/>
    <property type="match status" value="1"/>
</dbReference>
<dbReference type="PROSITE" id="PS50022">
    <property type="entry name" value="FA58C_3"/>
    <property type="match status" value="1"/>
</dbReference>
<dbReference type="PROSITE" id="PS01285">
    <property type="entry name" value="FA58C_1"/>
    <property type="match status" value="1"/>
</dbReference>
<dbReference type="InterPro" id="IPR008979">
    <property type="entry name" value="Galactose-bd-like_sf"/>
</dbReference>
<dbReference type="SUPFAM" id="SSF49785">
    <property type="entry name" value="Galactose-binding domain-like"/>
    <property type="match status" value="1"/>
</dbReference>
<feature type="disulfide bond" evidence="18">
    <location>
        <begin position="120"/>
        <end position="129"/>
    </location>
</feature>
<keyword evidence="28" id="KW-1185">Reference proteome</keyword>
<feature type="transmembrane region" description="Helical" evidence="21">
    <location>
        <begin position="2843"/>
        <end position="2862"/>
    </location>
</feature>
<dbReference type="PROSITE" id="PS00236">
    <property type="entry name" value="NEUROTR_ION_CHANNEL"/>
    <property type="match status" value="1"/>
</dbReference>
<dbReference type="Pfam" id="PF02931">
    <property type="entry name" value="Neur_chan_LBD"/>
    <property type="match status" value="1"/>
</dbReference>
<dbReference type="SMART" id="SM00179">
    <property type="entry name" value="EGF_CA"/>
    <property type="match status" value="2"/>
</dbReference>
<evidence type="ECO:0000259" key="23">
    <source>
        <dbReference type="PROSITE" id="PS50026"/>
    </source>
</evidence>
<dbReference type="FunFam" id="2.20.100.10:FF:000007">
    <property type="entry name" value="Thrombospondin 1"/>
    <property type="match status" value="5"/>
</dbReference>
<feature type="compositionally biased region" description="Low complexity" evidence="20">
    <location>
        <begin position="2793"/>
        <end position="2804"/>
    </location>
</feature>
<dbReference type="Pfam" id="PF02932">
    <property type="entry name" value="Neur_chan_memb"/>
    <property type="match status" value="1"/>
</dbReference>
<feature type="compositionally biased region" description="Low complexity" evidence="20">
    <location>
        <begin position="2672"/>
        <end position="2685"/>
    </location>
</feature>
<dbReference type="InterPro" id="IPR038050">
    <property type="entry name" value="Neuro_actylchol_rec"/>
</dbReference>
<evidence type="ECO:0000256" key="20">
    <source>
        <dbReference type="SAM" id="MobiDB-lite"/>
    </source>
</evidence>
<dbReference type="SMART" id="SM00181">
    <property type="entry name" value="EGF"/>
    <property type="match status" value="2"/>
</dbReference>
<feature type="disulfide bond" evidence="18">
    <location>
        <begin position="418"/>
        <end position="427"/>
    </location>
</feature>
<dbReference type="PANTHER" id="PTHR22906:SF43">
    <property type="entry name" value="PROPERDIN"/>
    <property type="match status" value="1"/>
</dbReference>
<keyword evidence="5" id="KW-0813">Transport</keyword>
<feature type="domain" description="SRCR" evidence="26">
    <location>
        <begin position="1024"/>
        <end position="1123"/>
    </location>
</feature>
<dbReference type="InterPro" id="IPR016186">
    <property type="entry name" value="C-type_lectin-like/link_sf"/>
</dbReference>
<dbReference type="Pfam" id="PF00090">
    <property type="entry name" value="TSP_1"/>
    <property type="match status" value="11"/>
</dbReference>
<evidence type="ECO:0000259" key="25">
    <source>
        <dbReference type="PROSITE" id="PS50060"/>
    </source>
</evidence>
<keyword evidence="6" id="KW-1003">Cell membrane</keyword>
<keyword evidence="7" id="KW-0964">Secreted</keyword>
<feature type="disulfide bond" evidence="19">
    <location>
        <begin position="1092"/>
        <end position="1102"/>
    </location>
</feature>
<keyword evidence="16" id="KW-0868">Chloride</keyword>
<evidence type="ECO:0000256" key="18">
    <source>
        <dbReference type="PROSITE-ProRule" id="PRU00076"/>
    </source>
</evidence>
<dbReference type="InterPro" id="IPR036719">
    <property type="entry name" value="Neuro-gated_channel_TM_sf"/>
</dbReference>
<evidence type="ECO:0000256" key="6">
    <source>
        <dbReference type="ARBA" id="ARBA00022475"/>
    </source>
</evidence>
<feature type="domain" description="C-type lectin" evidence="24">
    <location>
        <begin position="269"/>
        <end position="388"/>
    </location>
</feature>
<keyword evidence="12 21" id="KW-0472">Membrane</keyword>
<dbReference type="InterPro" id="IPR000998">
    <property type="entry name" value="MAM_dom"/>
</dbReference>
<dbReference type="CDD" id="cd06263">
    <property type="entry name" value="MAM"/>
    <property type="match status" value="1"/>
</dbReference>
<keyword evidence="8 18" id="KW-0245">EGF-like domain</keyword>
<gene>
    <name evidence="27" type="primary">HMCN1</name>
    <name evidence="27" type="ORF">BLAG_LOCUS644</name>
</gene>
<keyword evidence="9" id="KW-0732">Signal</keyword>
<evidence type="ECO:0000256" key="12">
    <source>
        <dbReference type="ARBA" id="ARBA00023136"/>
    </source>
</evidence>
<evidence type="ECO:0000256" key="3">
    <source>
        <dbReference type="ARBA" id="ARBA00004613"/>
    </source>
</evidence>
<dbReference type="SUPFAM" id="SSF90112">
    <property type="entry name" value="Neurotransmitter-gated ion-channel transmembrane pore"/>
    <property type="match status" value="1"/>
</dbReference>
<dbReference type="SMART" id="SM00137">
    <property type="entry name" value="MAM"/>
    <property type="match status" value="1"/>
</dbReference>
<dbReference type="Pfam" id="PF00629">
    <property type="entry name" value="MAM"/>
    <property type="match status" value="1"/>
</dbReference>
<dbReference type="SUPFAM" id="SSF56487">
    <property type="entry name" value="SRCR-like"/>
    <property type="match status" value="1"/>
</dbReference>
<name>A0A8J9W2A5_BRALA</name>
<feature type="domain" description="EGF-like" evidence="23">
    <location>
        <begin position="94"/>
        <end position="130"/>
    </location>
</feature>
<dbReference type="EMBL" id="OV696686">
    <property type="protein sequence ID" value="CAH1228380.1"/>
    <property type="molecule type" value="Genomic_DNA"/>
</dbReference>
<dbReference type="FunFam" id="2.60.120.260:FF:000016">
    <property type="entry name" value="Contactin-associated protein-like 4 isoform 1"/>
    <property type="match status" value="1"/>
</dbReference>
<keyword evidence="11" id="KW-0406">Ion transport</keyword>
<dbReference type="CDD" id="cd19049">
    <property type="entry name" value="LGIC_TM_anion"/>
    <property type="match status" value="1"/>
</dbReference>
<dbReference type="PROSITE" id="PS50041">
    <property type="entry name" value="C_TYPE_LECTIN_2"/>
    <property type="match status" value="5"/>
</dbReference>
<evidence type="ECO:0000256" key="16">
    <source>
        <dbReference type="ARBA" id="ARBA00023214"/>
    </source>
</evidence>
<evidence type="ECO:0000313" key="27">
    <source>
        <dbReference type="EMBL" id="CAH1228380.1"/>
    </source>
</evidence>
<dbReference type="SMART" id="SM00231">
    <property type="entry name" value="FA58C"/>
    <property type="match status" value="1"/>
</dbReference>
<dbReference type="Pfam" id="PF00059">
    <property type="entry name" value="Lectin_C"/>
    <property type="match status" value="5"/>
</dbReference>
<evidence type="ECO:0000259" key="22">
    <source>
        <dbReference type="PROSITE" id="PS50022"/>
    </source>
</evidence>
<dbReference type="SMART" id="SM00202">
    <property type="entry name" value="SR"/>
    <property type="match status" value="1"/>
</dbReference>
<dbReference type="SUPFAM" id="SSF49899">
    <property type="entry name" value="Concanavalin A-like lectins/glucanases"/>
    <property type="match status" value="1"/>
</dbReference>
<dbReference type="FunFam" id="2.20.100.10:FF:000001">
    <property type="entry name" value="semaphorin-5A isoform X1"/>
    <property type="match status" value="3"/>
</dbReference>
<dbReference type="SUPFAM" id="SSF82895">
    <property type="entry name" value="TSP-1 type 1 repeat"/>
    <property type="match status" value="11"/>
</dbReference>
<dbReference type="GO" id="GO:0004888">
    <property type="term" value="F:transmembrane signaling receptor activity"/>
    <property type="evidence" value="ECO:0007669"/>
    <property type="project" value="InterPro"/>
</dbReference>
<sequence>MPKNKIVDHVLLDLIDSSHHYYFGLNDVATEGTWMWEDGTPFDFASGYTRWWEGFPKISYDSYDCAFYHYGAHSDWANNIGCHGARFICQLSLGIDICDPDPCKNGGVCSHDTYTYSCECTDGWAGRNCEGRCPSGYNPHLGSCFKAYDEHKTYNEAKQVCEDDGGRLAMPKDSDVDNFLVELRNPWGDYWIGLNDLATDDEWMWLDGTSHDPNADYNRWKSGEPNLPGAGCAYYEEDVAAKWADKSCSEQAWFFCQLTTGCPSGYTRHEGACFQAFHESKPYIEGRQVCADDGGLLAMPKNKIVDHVLLDLIDSSHHYYFGLNDLATEGTWMWEDGTPFDFASGYTRWWEGFPKISYDSYDCAFYHYGAHSDWANNIGCHGARFICQLSLGIDICDPDPCKNGGVCSHDTYTYSCECTDGWAGRNCEGRCPSGYNPHLGSCFKAYDEHKTYNEAKQVCEDDGGRLAMPKDSDVDNFLVELRNPWGDYWIGLNDLATDDEWMWLDGTPHDPNADYNRWKSGEPNLPGAGCTYYEEDVAAKWADKSCSEQAWFFCQLTTALFTPVCDQGWQQLGSSCFQINASPLKTYADAETTCNVDGRLATPKDQATNDFLLSMIRATSENLDTWFGLSVRDDDSPRWSDGTSLSANGYTNWADGEPSGDGDCASYFPFADEAHLKEKWNDSPCDSTFMFICQKNVPTPGPAPPTTTTSDRSDSGPIGGAHAFSVLRAKNQVYQNIDFFIIEAKLPNDGLSASDNWCRDYQYLCADFGLRPTGCGETYYVYGGGYEQCATEYNSDVYINDVLGCHPWGTVATVARSAFPTAGYGNKFIGFQFCDSSNCKSGIADSESGIGSTNTATQGDGIVYAICRGSSSHAFSVLRAKNQVYQNISFFIIEAKLPDDGLSASDNWCRDYQHLCADFGLRPTGCGESFYVYGGGYEQCATEYNSDVYINDVLGCNPWGKVATVARSAFPTAGSGSRFIGFHNCLDTKCTSNIADSYSGIGSTTTATQGDGIVYAICRGSSKIRLVGGSSPSEGRVEILHDGEWGTICDDSWDLLDAEVVCSQLGYLEPITVKTTSFGAGTGKIWLDEVQCGGQETRLSDCQHPGWEVEDCGHSEDVGVVCGMYNLLNCTFEDNFCSWTQAPSPIDDFDWELEQGATTSSDTGPSFDHTLESTSGTYVYTEATGPAVGDRALLYSTLVLPSSPTMCLTFWYHMLGSDMGTLNMYIQLDDHFPLVPMWTKSGDQGDDWLKAVLQMDIATEYLVVFEGIRGDGYASDMALDDITFVPGPCPSPLSACDYPLGVESGAIRDEQLNASSIHAAALAAYNGRLHGGSAWVAQIYNTGEWLQVDLGEIEHVSGVTTQGRPTHDQWVTSYKLQFSLGFTGASWTTYENNDGSEKIFAGNADRDTPVTNLLPRPVAARFVRFVAQQWHSYITMRVEVLGCDYWYDPSPWSNCSTLVGDGTKSRALLCSPPGPVSLCPASVDQVEIRMCEPVNGSWSQWGPWSDCDVSCDVGHQMRTRFCDNPAPANGGLNCPGTDQDFQQCTRAQCPVNGNWSQWSQWSTCNVTCASGAQWRSRSCDNPSPVGGGANCTGPSAEMQACDTGQPCPVNGNWSVWSSWSNCSVTCGFGNQSRSRSCDNPPPQHGGTNCPGISEDVQTCDSGLPCAVNGNWSQWSFWSACNVTCGFGNQSRSRSCDNPPPQHGGTNCPGSSEDVQTCDSGLPCAVNGNWSVWSSWSTCSVTCGFGNQSRSRSCDNPPPQHGGANCTGSSEDVQTCDSGQPCAVNGNWSVWSSWSNCSVTCGFGNQSRSRSCDNPPPQHGGTNCTGSSEDVQICDSGQQCAINGNWSEWSPWSPCDRSCGVGSKTRSRSCDNPEPLYGGANCSGTSEDVQTCDSLPQCKVDGGWSLWSSWSNCSGTCGNSVRMRRRICDQPLPQHGGAVCNGKRSESETCGQDPSCYVPSVTSDAKPDSVENATVTASTVAVTFSDQMFSLGTGLITHFTVIVAEDDAGLNDTSETGLTQNAQMYNWYDVQGLSPVPPYQVSNLAPYPFTISMRKRRSADSQELTFTIGDENCTDPNVTLYCNGPLKLATTYRAKMRVFTPNGYYADSYYSDPVSTLASSWSEWTPWSNCTVSCGAGNQTRHRTCITAPGNGTVANCTGDSLQTRACMDIGPCPVDGVWSLWSGWSTCITACGLGNQTRNRTCSQPLYGGANCTGDREETQTCTGPLEPHCTSTAGPPVSTILQTTPSPDPLVPSDGGTMEEFARWETGEALPEDYDAEASPVDMSKGEPLPTSSGVMLENIGWLSEETMDFNITATFTVAWTDERLASLGGSGWIPVPSHVLWLPSVQFGRTVKARWPVTTSSEMTSVGQEEKGPKSGTVSTWLSPEGQISHRLKKKLRVSCLMDLRNYPFDSQICSIQLHGYGGIAFQVFVTEGGRPPLVLDLTDIDSQFFVSKTELLAIVGSFREGKWCYCSECPYFHQKCDLSADADHCPTLRFCDVNEPECKRCSMYSGACQVIPTSCNGSQAGSPDTFSTLEAKVHFKRRLPYYILRVYTPTATVVAVSWMSFWVHYSETSARVALGCTTFLMLVRLGSQVEKMPHISYIRAIDLWYVFCLAFAFMVILEYAVVHHLHNPQHKKAKQKEKKGTKMPPNPRKPQEEDPAEVAPRPGRRFAQAVNQVRARQASAGRSRVSPDLSANSRSDKPVTAKPSGWELIIPPTRLHTSKPSQGQGNARREGGDGSTLLQGAEANTTYHVMAGQTTRKRRRHRGTQGGQEETTTSPAQQTQHQVKESTQGTSTSSDSGPAGSAKEEQPAAVNGQKKAERNQEITYKKPCNIDEWSRVIFPVGFLLFSIIYWAYYLYA</sequence>
<dbReference type="InterPro" id="IPR000742">
    <property type="entry name" value="EGF"/>
</dbReference>
<dbReference type="InterPro" id="IPR041201">
    <property type="entry name" value="PTPRJ_TM"/>
</dbReference>
<dbReference type="InterPro" id="IPR018000">
    <property type="entry name" value="Neurotransmitter_ion_chnl_CS"/>
</dbReference>
<dbReference type="PROSITE" id="PS00420">
    <property type="entry name" value="SRCR_1"/>
    <property type="match status" value="1"/>
</dbReference>
<dbReference type="InterPro" id="IPR016187">
    <property type="entry name" value="CTDL_fold"/>
</dbReference>
<dbReference type="FunFam" id="2.10.25.10:FF:000066">
    <property type="entry name" value="FAT atypical cadherin 4"/>
    <property type="match status" value="2"/>
</dbReference>
<dbReference type="InterPro" id="IPR006202">
    <property type="entry name" value="Neur_chan_lig-bd"/>
</dbReference>
<evidence type="ECO:0000256" key="2">
    <source>
        <dbReference type="ARBA" id="ARBA00004236"/>
    </source>
</evidence>
<dbReference type="GO" id="GO:0005254">
    <property type="term" value="F:chloride channel activity"/>
    <property type="evidence" value="ECO:0007669"/>
    <property type="project" value="UniProtKB-KW"/>
</dbReference>
<evidence type="ECO:0000256" key="13">
    <source>
        <dbReference type="ARBA" id="ARBA00023157"/>
    </source>
</evidence>
<dbReference type="GO" id="GO:0034707">
    <property type="term" value="C:chloride channel complex"/>
    <property type="evidence" value="ECO:0007669"/>
    <property type="project" value="UniProtKB-KW"/>
</dbReference>